<protein>
    <submittedName>
        <fullName evidence="8">Retrovirus-related Pol polyprotein from transposon 412</fullName>
    </submittedName>
</protein>
<keyword evidence="5" id="KW-0479">Metal-binding</keyword>
<evidence type="ECO:0000256" key="4">
    <source>
        <dbReference type="ARBA" id="ARBA00022759"/>
    </source>
</evidence>
<dbReference type="PANTHER" id="PTHR37984">
    <property type="entry name" value="PROTEIN CBG26694"/>
    <property type="match status" value="1"/>
</dbReference>
<dbReference type="PROSITE" id="PS50158">
    <property type="entry name" value="ZF_CCHC"/>
    <property type="match status" value="1"/>
</dbReference>
<evidence type="ECO:0000256" key="3">
    <source>
        <dbReference type="ARBA" id="ARBA00022722"/>
    </source>
</evidence>
<keyword evidence="5" id="KW-0863">Zinc-finger</keyword>
<dbReference type="InterPro" id="IPR050951">
    <property type="entry name" value="Retrovirus_Pol_polyprotein"/>
</dbReference>
<dbReference type="InterPro" id="IPR001878">
    <property type="entry name" value="Znf_CCHC"/>
</dbReference>
<gene>
    <name evidence="8" type="ORF">AYI68_g7134</name>
</gene>
<dbReference type="Pfam" id="PF17921">
    <property type="entry name" value="Integrase_H2C2"/>
    <property type="match status" value="1"/>
</dbReference>
<dbReference type="PROSITE" id="PS50994">
    <property type="entry name" value="INTEGRASE"/>
    <property type="match status" value="1"/>
</dbReference>
<feature type="domain" description="CCHC-type" evidence="6">
    <location>
        <begin position="357"/>
        <end position="371"/>
    </location>
</feature>
<dbReference type="GO" id="GO:0004519">
    <property type="term" value="F:endonuclease activity"/>
    <property type="evidence" value="ECO:0007669"/>
    <property type="project" value="UniProtKB-KW"/>
</dbReference>
<dbReference type="Proteomes" id="UP000187455">
    <property type="component" value="Unassembled WGS sequence"/>
</dbReference>
<dbReference type="GO" id="GO:0016779">
    <property type="term" value="F:nucleotidyltransferase activity"/>
    <property type="evidence" value="ECO:0007669"/>
    <property type="project" value="UniProtKB-KW"/>
</dbReference>
<evidence type="ECO:0000259" key="7">
    <source>
        <dbReference type="PROSITE" id="PS50994"/>
    </source>
</evidence>
<dbReference type="SUPFAM" id="SSF57756">
    <property type="entry name" value="Retrovirus zinc finger-like domains"/>
    <property type="match status" value="1"/>
</dbReference>
<feature type="domain" description="Integrase catalytic" evidence="7">
    <location>
        <begin position="792"/>
        <end position="952"/>
    </location>
</feature>
<dbReference type="InterPro" id="IPR041588">
    <property type="entry name" value="Integrase_H2C2"/>
</dbReference>
<comment type="caution">
    <text evidence="8">The sequence shown here is derived from an EMBL/GenBank/DDBJ whole genome shotgun (WGS) entry which is preliminary data.</text>
</comment>
<dbReference type="GO" id="GO:0005634">
    <property type="term" value="C:nucleus"/>
    <property type="evidence" value="ECO:0007669"/>
    <property type="project" value="UniProtKB-ARBA"/>
</dbReference>
<dbReference type="SUPFAM" id="SSF50630">
    <property type="entry name" value="Acid proteases"/>
    <property type="match status" value="1"/>
</dbReference>
<accession>A0A1R0GPL2</accession>
<dbReference type="GO" id="GO:0008270">
    <property type="term" value="F:zinc ion binding"/>
    <property type="evidence" value="ECO:0007669"/>
    <property type="project" value="UniProtKB-KW"/>
</dbReference>
<keyword evidence="4" id="KW-0255">Endonuclease</keyword>
<keyword evidence="3" id="KW-0540">Nuclease</keyword>
<dbReference type="EMBL" id="LSSL01005485">
    <property type="protein sequence ID" value="OLY78810.1"/>
    <property type="molecule type" value="Genomic_DNA"/>
</dbReference>
<dbReference type="OrthoDB" id="2273864at2759"/>
<dbReference type="Pfam" id="PF00098">
    <property type="entry name" value="zf-CCHC"/>
    <property type="match status" value="1"/>
</dbReference>
<evidence type="ECO:0000313" key="8">
    <source>
        <dbReference type="EMBL" id="OLY78810.1"/>
    </source>
</evidence>
<dbReference type="PANTHER" id="PTHR37984:SF5">
    <property type="entry name" value="PROTEIN NYNRIN-LIKE"/>
    <property type="match status" value="1"/>
</dbReference>
<dbReference type="AlphaFoldDB" id="A0A1R0GPL2"/>
<dbReference type="InterPro" id="IPR036875">
    <property type="entry name" value="Znf_CCHC_sf"/>
</dbReference>
<evidence type="ECO:0000256" key="5">
    <source>
        <dbReference type="PROSITE-ProRule" id="PRU00047"/>
    </source>
</evidence>
<dbReference type="InterPro" id="IPR021109">
    <property type="entry name" value="Peptidase_aspartic_dom_sf"/>
</dbReference>
<name>A0A1R0GPL2_9FUNG</name>
<reference evidence="8 9" key="1">
    <citation type="journal article" date="2016" name="Mol. Biol. Evol.">
        <title>Genome-Wide Survey of Gut Fungi (Harpellales) Reveals the First Horizontally Transferred Ubiquitin Gene from a Mosquito Host.</title>
        <authorList>
            <person name="Wang Y."/>
            <person name="White M.M."/>
            <person name="Kvist S."/>
            <person name="Moncalvo J.M."/>
        </authorList>
    </citation>
    <scope>NUCLEOTIDE SEQUENCE [LARGE SCALE GENOMIC DNA]</scope>
    <source>
        <strain evidence="8 9">ALG-7-W6</strain>
    </source>
</reference>
<dbReference type="Gene3D" id="2.40.70.10">
    <property type="entry name" value="Acid Proteases"/>
    <property type="match status" value="1"/>
</dbReference>
<keyword evidence="4" id="KW-0378">Hydrolase</keyword>
<dbReference type="SMART" id="SM00343">
    <property type="entry name" value="ZnF_C2HC"/>
    <property type="match status" value="1"/>
</dbReference>
<dbReference type="InterPro" id="IPR012337">
    <property type="entry name" value="RNaseH-like_sf"/>
</dbReference>
<sequence>MLPMYRLSRLPESGSTGCRLGRDSDACVSTNWSLLAVCKSKVAKVCRPLEESGMVHSEDSGIAYEYSENYSTVNGNMELSESANDFTGTCYDVYSVYLANGHYEKGTAEQEYSEVTTKGVLQRHSGIEEVIRNLKKLSLSDPEKKETPVDWVKQPPQIFSGHWDEDVEEFMKTFTAHVNSMGINLENSELISYFKEYLKDEALRLANPLAIIYPQWSDFVQKFSERFDGKEKLDKAKKELSKLDLYGDEVLFVFARLSSIFSAMKLTDELEKVDEILKKCSIVDRNRILDKGLSRTSEVMDYFIVEEERRKKFGRPYNSNNKVHKNIALKEKSSRRNSDRQVKVLLTPASVDLNNVRCFRCGSLGHYARDCTVGDLETKNISSVESTPNQVSSRLRKIPFSTGASAPENKRLDLRNTPTPIRKLSKSADVNLVEIGKHTKKEIEVTAVTGKVEINGISAKFQYDSGAAVNVISEQMASHLNLGPVVEGHVKLIPINGVGQPSKYIPNVKMRFGKFECISGMHIINTTKENLLLIGIGLLAKIGAEVSIKEKKMTIGSGVRLYEIPLELETREIPQESEVHTVSKNLSSENASRFNDVKNPDLDSGKGEELTLTSLFSNNLNKGRLGRWVVRLSHYNFTVKHKDGKSNPSDFLSRFPWETIPLAVEEEVLYVSSEEYVNLKDRIIEAENLSQLDEGTSEQTELANKFTVSGKEIFLKKGNQLSKYVPPSELEYVIRKLHNEQHQNAYSTFKTLTKSCYIPGAYPYVKDVVEKCEKCQRNNYSKRRSEPYHGIQAGGPFQTWGIDVAGPLPQTKTYKNKYIIIAIYYFTKWPVAAAVPEVNASTIIAFICEQIIANFGVPIKLVSDRGTHLSNDTMVTFNRYLGINHYPVTAYRPQANGQIERTIQSFKQVLRKICNEDQVNWDVYIWRALLALRTSIHRSIGKSPAEIVYGLALLTPSIWGNQKTYLDQNPEKFMEERKNFLSEILPTYRKAVYDLGVNSKTIEENYYNRKVRPRIFKVGNQVLKSLAEPYSPLGDRNVGPFEVTAVLGDGVYEITDEQGNSDNVHSDRLTRYNSAWGAIPVVRTGQARSTLPALVRPFRGRVNEDVNL</sequence>
<dbReference type="GO" id="GO:0003676">
    <property type="term" value="F:nucleic acid binding"/>
    <property type="evidence" value="ECO:0007669"/>
    <property type="project" value="InterPro"/>
</dbReference>
<dbReference type="Gene3D" id="4.10.60.10">
    <property type="entry name" value="Zinc finger, CCHC-type"/>
    <property type="match status" value="1"/>
</dbReference>
<keyword evidence="2" id="KW-0548">Nucleotidyltransferase</keyword>
<keyword evidence="9" id="KW-1185">Reference proteome</keyword>
<dbReference type="InterPro" id="IPR001584">
    <property type="entry name" value="Integrase_cat-core"/>
</dbReference>
<evidence type="ECO:0000313" key="9">
    <source>
        <dbReference type="Proteomes" id="UP000187455"/>
    </source>
</evidence>
<evidence type="ECO:0000259" key="6">
    <source>
        <dbReference type="PROSITE" id="PS50158"/>
    </source>
</evidence>
<keyword evidence="1" id="KW-0808">Transferase</keyword>
<keyword evidence="5" id="KW-0862">Zinc</keyword>
<dbReference type="Gene3D" id="3.30.420.10">
    <property type="entry name" value="Ribonuclease H-like superfamily/Ribonuclease H"/>
    <property type="match status" value="1"/>
</dbReference>
<dbReference type="STRING" id="133383.A0A1R0GPL2"/>
<evidence type="ECO:0000256" key="2">
    <source>
        <dbReference type="ARBA" id="ARBA00022695"/>
    </source>
</evidence>
<evidence type="ECO:0000256" key="1">
    <source>
        <dbReference type="ARBA" id="ARBA00022679"/>
    </source>
</evidence>
<organism evidence="8 9">
    <name type="scientific">Smittium mucronatum</name>
    <dbReference type="NCBI Taxonomy" id="133383"/>
    <lineage>
        <taxon>Eukaryota</taxon>
        <taxon>Fungi</taxon>
        <taxon>Fungi incertae sedis</taxon>
        <taxon>Zoopagomycota</taxon>
        <taxon>Kickxellomycotina</taxon>
        <taxon>Harpellomycetes</taxon>
        <taxon>Harpellales</taxon>
        <taxon>Legeriomycetaceae</taxon>
        <taxon>Smittium</taxon>
    </lineage>
</organism>
<dbReference type="SUPFAM" id="SSF53098">
    <property type="entry name" value="Ribonuclease H-like"/>
    <property type="match status" value="1"/>
</dbReference>
<dbReference type="Gene3D" id="1.10.340.70">
    <property type="match status" value="1"/>
</dbReference>
<dbReference type="GO" id="GO:0015074">
    <property type="term" value="P:DNA integration"/>
    <property type="evidence" value="ECO:0007669"/>
    <property type="project" value="InterPro"/>
</dbReference>
<dbReference type="InterPro" id="IPR036397">
    <property type="entry name" value="RNaseH_sf"/>
</dbReference>
<proteinExistence type="predicted"/>